<comment type="caution">
    <text evidence="7">The sequence shown here is derived from an EMBL/GenBank/DDBJ whole genome shotgun (WGS) entry which is preliminary data.</text>
</comment>
<sequence>MAKGRRQRHQNPEQFLPNGDESITTRKRFKTLKQHQKEENLISSDMSSKILKEALIQQKEIVDGSEIQENPNDFFVLGEEEPYMDEFEEVSECHSQFGGNEDEIDEKDERLLEELLSEGSSQQNTIVDHIVKRIREKDTNVASGKLPKALKHIPSMQLWEEALHLTKPENWSPNAFQATRFFASNMNSRKAERFYKLVLLPRVRKDISKNKRLHLNLYQALKKCLYKPAAFFKGLLFPLCESRTCTQREADIIGSLIKKVKIPVLHSSVALLFLAEMEFCGKTSYFIKLLLEKKYALPIPVVDAVVAHFMRFLEDTRMMPVIWHQSLLAFVLRYKNQLKEEDKDSLRVMLEKKKHKKITPVIIWELDNSRNRDEKEDDLSLTYILRFQFLFSILFCPL</sequence>
<evidence type="ECO:0000313" key="8">
    <source>
        <dbReference type="Proteomes" id="UP001163823"/>
    </source>
</evidence>
<dbReference type="Pfam" id="PF05291">
    <property type="entry name" value="Bystin"/>
    <property type="match status" value="1"/>
</dbReference>
<proteinExistence type="inferred from homology"/>
<keyword evidence="3" id="KW-0690">Ribosome biogenesis</keyword>
<evidence type="ECO:0000256" key="2">
    <source>
        <dbReference type="ARBA" id="ARBA00007114"/>
    </source>
</evidence>
<evidence type="ECO:0000256" key="3">
    <source>
        <dbReference type="ARBA" id="ARBA00022517"/>
    </source>
</evidence>
<dbReference type="Gene3D" id="1.25.40.480">
    <property type="match status" value="1"/>
</dbReference>
<name>A0AAD7VMX3_QUISA</name>
<evidence type="ECO:0000256" key="4">
    <source>
        <dbReference type="ARBA" id="ARBA00023242"/>
    </source>
</evidence>
<evidence type="ECO:0000313" key="7">
    <source>
        <dbReference type="EMBL" id="KAJ7981966.1"/>
    </source>
</evidence>
<keyword evidence="4" id="KW-0539">Nucleus</keyword>
<dbReference type="EMBL" id="JARAOO010000001">
    <property type="protein sequence ID" value="KAJ7981966.1"/>
    <property type="molecule type" value="Genomic_DNA"/>
</dbReference>
<accession>A0AAD7VMX3</accession>
<dbReference type="PANTHER" id="PTHR12821">
    <property type="entry name" value="BYSTIN"/>
    <property type="match status" value="1"/>
</dbReference>
<dbReference type="InterPro" id="IPR007955">
    <property type="entry name" value="Bystin"/>
</dbReference>
<evidence type="ECO:0000256" key="5">
    <source>
        <dbReference type="ARBA" id="ARBA00074032"/>
    </source>
</evidence>
<evidence type="ECO:0000256" key="6">
    <source>
        <dbReference type="SAM" id="MobiDB-lite"/>
    </source>
</evidence>
<dbReference type="GO" id="GO:0005737">
    <property type="term" value="C:cytoplasm"/>
    <property type="evidence" value="ECO:0007669"/>
    <property type="project" value="TreeGrafter"/>
</dbReference>
<dbReference type="GO" id="GO:0006364">
    <property type="term" value="P:rRNA processing"/>
    <property type="evidence" value="ECO:0007669"/>
    <property type="project" value="TreeGrafter"/>
</dbReference>
<protein>
    <recommendedName>
        <fullName evidence="5">Bystin</fullName>
    </recommendedName>
</protein>
<comment type="similarity">
    <text evidence="2">Belongs to the bystin family.</text>
</comment>
<dbReference type="GO" id="GO:0030515">
    <property type="term" value="F:snoRNA binding"/>
    <property type="evidence" value="ECO:0007669"/>
    <property type="project" value="TreeGrafter"/>
</dbReference>
<evidence type="ECO:0000256" key="1">
    <source>
        <dbReference type="ARBA" id="ARBA00004604"/>
    </source>
</evidence>
<dbReference type="AlphaFoldDB" id="A0AAD7VMX3"/>
<gene>
    <name evidence="7" type="ORF">O6P43_001156</name>
</gene>
<comment type="subcellular location">
    <subcellularLocation>
        <location evidence="1">Nucleus</location>
        <location evidence="1">Nucleolus</location>
    </subcellularLocation>
</comment>
<organism evidence="7 8">
    <name type="scientific">Quillaja saponaria</name>
    <name type="common">Soap bark tree</name>
    <dbReference type="NCBI Taxonomy" id="32244"/>
    <lineage>
        <taxon>Eukaryota</taxon>
        <taxon>Viridiplantae</taxon>
        <taxon>Streptophyta</taxon>
        <taxon>Embryophyta</taxon>
        <taxon>Tracheophyta</taxon>
        <taxon>Spermatophyta</taxon>
        <taxon>Magnoliopsida</taxon>
        <taxon>eudicotyledons</taxon>
        <taxon>Gunneridae</taxon>
        <taxon>Pentapetalae</taxon>
        <taxon>rosids</taxon>
        <taxon>fabids</taxon>
        <taxon>Fabales</taxon>
        <taxon>Quillajaceae</taxon>
        <taxon>Quillaja</taxon>
    </lineage>
</organism>
<dbReference type="Proteomes" id="UP001163823">
    <property type="component" value="Chromosome 1"/>
</dbReference>
<dbReference type="GO" id="GO:0030688">
    <property type="term" value="C:preribosome, small subunit precursor"/>
    <property type="evidence" value="ECO:0007669"/>
    <property type="project" value="TreeGrafter"/>
</dbReference>
<feature type="region of interest" description="Disordered" evidence="6">
    <location>
        <begin position="1"/>
        <end position="25"/>
    </location>
</feature>
<dbReference type="GO" id="GO:0005730">
    <property type="term" value="C:nucleolus"/>
    <property type="evidence" value="ECO:0007669"/>
    <property type="project" value="UniProtKB-SubCell"/>
</dbReference>
<dbReference type="FunFam" id="1.25.40.480:FF:000001">
    <property type="entry name" value="Bystin (51.6 kD)-like"/>
    <property type="match status" value="1"/>
</dbReference>
<reference evidence="7 8" key="1">
    <citation type="journal article" date="2023" name="Science">
        <title>Elucidation of the pathway for biosynthesis of saponin adjuvants from the soapbark tree.</title>
        <authorList>
            <person name="Reed J."/>
            <person name="Orme A."/>
            <person name="El-Demerdash A."/>
            <person name="Owen C."/>
            <person name="Martin L.B.B."/>
            <person name="Misra R.C."/>
            <person name="Kikuchi S."/>
            <person name="Rejzek M."/>
            <person name="Martin A.C."/>
            <person name="Harkess A."/>
            <person name="Leebens-Mack J."/>
            <person name="Louveau T."/>
            <person name="Stephenson M.J."/>
            <person name="Osbourn A."/>
        </authorList>
    </citation>
    <scope>NUCLEOTIDE SEQUENCE [LARGE SCALE GENOMIC DNA]</scope>
    <source>
        <strain evidence="7">S10</strain>
    </source>
</reference>
<dbReference type="KEGG" id="qsa:O6P43_001156"/>
<keyword evidence="8" id="KW-1185">Reference proteome</keyword>
<dbReference type="PANTHER" id="PTHR12821:SF0">
    <property type="entry name" value="BYSTIN"/>
    <property type="match status" value="1"/>
</dbReference>